<dbReference type="AlphaFoldDB" id="A0A2R4M104"/>
<feature type="compositionally biased region" description="Polar residues" evidence="1">
    <location>
        <begin position="59"/>
        <end position="71"/>
    </location>
</feature>
<dbReference type="KEGG" id="cbak:DA792_06875"/>
<dbReference type="Proteomes" id="UP000241447">
    <property type="component" value="Chromosome"/>
</dbReference>
<evidence type="ECO:0000313" key="3">
    <source>
        <dbReference type="Proteomes" id="UP000241447"/>
    </source>
</evidence>
<feature type="region of interest" description="Disordered" evidence="1">
    <location>
        <begin position="18"/>
        <end position="75"/>
    </location>
</feature>
<dbReference type="OrthoDB" id="7868615at2"/>
<proteinExistence type="predicted"/>
<evidence type="ECO:0000256" key="1">
    <source>
        <dbReference type="SAM" id="MobiDB-lite"/>
    </source>
</evidence>
<evidence type="ECO:0000313" key="2">
    <source>
        <dbReference type="EMBL" id="AVW90841.1"/>
    </source>
</evidence>
<accession>A0A2R4M104</accession>
<organism evidence="2 3">
    <name type="scientific">Celeribacter baekdonensis</name>
    <dbReference type="NCBI Taxonomy" id="875171"/>
    <lineage>
        <taxon>Bacteria</taxon>
        <taxon>Pseudomonadati</taxon>
        <taxon>Pseudomonadota</taxon>
        <taxon>Alphaproteobacteria</taxon>
        <taxon>Rhodobacterales</taxon>
        <taxon>Roseobacteraceae</taxon>
        <taxon>Celeribacter</taxon>
    </lineage>
</organism>
<reference evidence="2 3" key="1">
    <citation type="submission" date="2018-03" db="EMBL/GenBank/DDBJ databases">
        <title>The Complete Genome of Celeribacter baekdonensis strain LH4, a Thiosulfate-Oxidizing Alphaproteobacterium Isolated from Gulf of Mexico Continental Slope Sediments.</title>
        <authorList>
            <person name="Flood B.E."/>
            <person name="Bailey J.V."/>
            <person name="Leprich D."/>
        </authorList>
    </citation>
    <scope>NUCLEOTIDE SEQUENCE [LARGE SCALE GENOMIC DNA]</scope>
    <source>
        <strain evidence="2 3">LH4</strain>
    </source>
</reference>
<feature type="compositionally biased region" description="Polar residues" evidence="1">
    <location>
        <begin position="18"/>
        <end position="46"/>
    </location>
</feature>
<dbReference type="RefSeq" id="WP_107719270.1">
    <property type="nucleotide sequence ID" value="NZ_CP028475.1"/>
</dbReference>
<name>A0A2R4M104_9RHOB</name>
<gene>
    <name evidence="2" type="ORF">DA792_06875</name>
</gene>
<sequence>MQLASAYTSAALIGRAQEQQALRSPSATPEGNGASALSDNNAQTAGPVQDQKAPEKPRQTGSPAPTKSTIDSAAETAKATAKSKASAANAVFARYELTQISATEIDQMTSELKTAGFDDLGFLMGLERQGATYRTEMESRANVLGYETNSGFDAEAPMDLLAKTRSERDLAHRYGQTTERLDSQLAKLEAAHMKRPSAAAPTGPSAQMAETLVLFQAQRLWIE</sequence>
<dbReference type="EMBL" id="CP028475">
    <property type="protein sequence ID" value="AVW90841.1"/>
    <property type="molecule type" value="Genomic_DNA"/>
</dbReference>
<protein>
    <submittedName>
        <fullName evidence="2">Uncharacterized protein</fullName>
    </submittedName>
</protein>